<sequence>MGKLRLAITAASLLLLCITFLSIVQADDGNTYKVADAEALNIRSAPSANADIIGVLKKNDKVTVFQKQDGWAQTYYEGEAGWVSTHYLSSLEQNTADDAIAAFASGKSKIGEYHSIKQPLAGALEDYTVVLDPGHGGADPGAAGIDGTLEKDLTMTTADYAAKKLRDAGANVILTRSDDSYVSLEKRVRISNKHNTDAFISLHYNAYPVENVHGFSTHYDTDGADKALAADMQSALKQTMDLDSRGIKQNGYHVLDDNQDLAVLIELGFLTSPSDTKAIKTDAHQKKVGEGIVNGLKRHFEE</sequence>
<keyword evidence="3" id="KW-0732">Signal</keyword>
<dbReference type="Proteomes" id="UP001596620">
    <property type="component" value="Unassembled WGS sequence"/>
</dbReference>
<keyword evidence="1 5" id="KW-0378">Hydrolase</keyword>
<dbReference type="RefSeq" id="WP_382360559.1">
    <property type="nucleotide sequence ID" value="NZ_JBHTGR010000056.1"/>
</dbReference>
<feature type="chain" id="PRO_5047029798" evidence="3">
    <location>
        <begin position="27"/>
        <end position="302"/>
    </location>
</feature>
<reference evidence="6" key="1">
    <citation type="journal article" date="2019" name="Int. J. Syst. Evol. Microbiol.">
        <title>The Global Catalogue of Microorganisms (GCM) 10K type strain sequencing project: providing services to taxonomists for standard genome sequencing and annotation.</title>
        <authorList>
            <consortium name="The Broad Institute Genomics Platform"/>
            <consortium name="The Broad Institute Genome Sequencing Center for Infectious Disease"/>
            <person name="Wu L."/>
            <person name="Ma J."/>
        </authorList>
    </citation>
    <scope>NUCLEOTIDE SEQUENCE [LARGE SCALE GENOMIC DNA]</scope>
    <source>
        <strain evidence="6">JCM 30234</strain>
    </source>
</reference>
<dbReference type="EMBL" id="JBHTGR010000056">
    <property type="protein sequence ID" value="MFC7747938.1"/>
    <property type="molecule type" value="Genomic_DNA"/>
</dbReference>
<dbReference type="PANTHER" id="PTHR30404:SF0">
    <property type="entry name" value="N-ACETYLMURAMOYL-L-ALANINE AMIDASE AMIC"/>
    <property type="match status" value="1"/>
</dbReference>
<accession>A0ABW2UXE3</accession>
<dbReference type="Gene3D" id="2.30.30.40">
    <property type="entry name" value="SH3 Domains"/>
    <property type="match status" value="1"/>
</dbReference>
<protein>
    <submittedName>
        <fullName evidence="5">N-acetylmuramoyl-L-alanine amidase</fullName>
        <ecNumber evidence="5">3.5.1.28</ecNumber>
    </submittedName>
</protein>
<comment type="caution">
    <text evidence="5">The sequence shown here is derived from an EMBL/GenBank/DDBJ whole genome shotgun (WGS) entry which is preliminary data.</text>
</comment>
<dbReference type="PROSITE" id="PS51781">
    <property type="entry name" value="SH3B"/>
    <property type="match status" value="1"/>
</dbReference>
<evidence type="ECO:0000256" key="1">
    <source>
        <dbReference type="ARBA" id="ARBA00022801"/>
    </source>
</evidence>
<dbReference type="SUPFAM" id="SSF53187">
    <property type="entry name" value="Zn-dependent exopeptidases"/>
    <property type="match status" value="1"/>
</dbReference>
<evidence type="ECO:0000256" key="3">
    <source>
        <dbReference type="SAM" id="SignalP"/>
    </source>
</evidence>
<keyword evidence="6" id="KW-1185">Reference proteome</keyword>
<dbReference type="SMART" id="SM00646">
    <property type="entry name" value="Ami_3"/>
    <property type="match status" value="1"/>
</dbReference>
<dbReference type="PANTHER" id="PTHR30404">
    <property type="entry name" value="N-ACETYLMURAMOYL-L-ALANINE AMIDASE"/>
    <property type="match status" value="1"/>
</dbReference>
<feature type="signal peptide" evidence="3">
    <location>
        <begin position="1"/>
        <end position="26"/>
    </location>
</feature>
<organism evidence="5 6">
    <name type="scientific">Lentibacillus kimchii</name>
    <dbReference type="NCBI Taxonomy" id="1542911"/>
    <lineage>
        <taxon>Bacteria</taxon>
        <taxon>Bacillati</taxon>
        <taxon>Bacillota</taxon>
        <taxon>Bacilli</taxon>
        <taxon>Bacillales</taxon>
        <taxon>Bacillaceae</taxon>
        <taxon>Lentibacillus</taxon>
    </lineage>
</organism>
<dbReference type="Gene3D" id="3.40.630.40">
    <property type="entry name" value="Zn-dependent exopeptidases"/>
    <property type="match status" value="1"/>
</dbReference>
<evidence type="ECO:0000256" key="2">
    <source>
        <dbReference type="ARBA" id="ARBA00023316"/>
    </source>
</evidence>
<name>A0ABW2UXE3_9BACI</name>
<dbReference type="InterPro" id="IPR002508">
    <property type="entry name" value="MurNAc-LAA_cat"/>
</dbReference>
<evidence type="ECO:0000313" key="6">
    <source>
        <dbReference type="Proteomes" id="UP001596620"/>
    </source>
</evidence>
<dbReference type="InterPro" id="IPR003646">
    <property type="entry name" value="SH3-like_bac-type"/>
</dbReference>
<dbReference type="EC" id="3.5.1.28" evidence="5"/>
<dbReference type="SMART" id="SM00287">
    <property type="entry name" value="SH3b"/>
    <property type="match status" value="1"/>
</dbReference>
<proteinExistence type="predicted"/>
<evidence type="ECO:0000259" key="4">
    <source>
        <dbReference type="PROSITE" id="PS51781"/>
    </source>
</evidence>
<dbReference type="CDD" id="cd02696">
    <property type="entry name" value="MurNAc-LAA"/>
    <property type="match status" value="1"/>
</dbReference>
<dbReference type="Pfam" id="PF01520">
    <property type="entry name" value="Amidase_3"/>
    <property type="match status" value="1"/>
</dbReference>
<evidence type="ECO:0000313" key="5">
    <source>
        <dbReference type="EMBL" id="MFC7747938.1"/>
    </source>
</evidence>
<dbReference type="Pfam" id="PF08239">
    <property type="entry name" value="SH3_3"/>
    <property type="match status" value="1"/>
</dbReference>
<dbReference type="GO" id="GO:0008745">
    <property type="term" value="F:N-acetylmuramoyl-L-alanine amidase activity"/>
    <property type="evidence" value="ECO:0007669"/>
    <property type="project" value="UniProtKB-EC"/>
</dbReference>
<feature type="domain" description="SH3b" evidence="4">
    <location>
        <begin position="29"/>
        <end position="92"/>
    </location>
</feature>
<dbReference type="InterPro" id="IPR050695">
    <property type="entry name" value="N-acetylmuramoyl_amidase_3"/>
</dbReference>
<gene>
    <name evidence="5" type="ORF">ACFQU8_12135</name>
</gene>
<keyword evidence="2" id="KW-0961">Cell wall biogenesis/degradation</keyword>